<dbReference type="InterPro" id="IPR020845">
    <property type="entry name" value="AMP-binding_CS"/>
</dbReference>
<evidence type="ECO:0000313" key="6">
    <source>
        <dbReference type="EMBL" id="KAJ5353820.1"/>
    </source>
</evidence>
<dbReference type="FunFam" id="3.40.50.12780:FF:000003">
    <property type="entry name" value="Long-chain-fatty-acid--CoA ligase FadD"/>
    <property type="match status" value="1"/>
</dbReference>
<name>A0A9W9R6J7_PENBR</name>
<evidence type="ECO:0000259" key="4">
    <source>
        <dbReference type="Pfam" id="PF00501"/>
    </source>
</evidence>
<dbReference type="Proteomes" id="UP001148299">
    <property type="component" value="Unassembled WGS sequence"/>
</dbReference>
<feature type="domain" description="AMP-binding enzyme C-terminal" evidence="5">
    <location>
        <begin position="485"/>
        <end position="567"/>
    </location>
</feature>
<feature type="domain" description="AMP-dependent synthetase/ligase" evidence="4">
    <location>
        <begin position="50"/>
        <end position="430"/>
    </location>
</feature>
<comment type="caution">
    <text evidence="6">The sequence shown here is derived from an EMBL/GenBank/DDBJ whole genome shotgun (WGS) entry which is preliminary data.</text>
</comment>
<proteinExistence type="inferred from homology"/>
<dbReference type="InterPro" id="IPR045851">
    <property type="entry name" value="AMP-bd_C_sf"/>
</dbReference>
<dbReference type="InterPro" id="IPR000873">
    <property type="entry name" value="AMP-dep_synth/lig_dom"/>
</dbReference>
<evidence type="ECO:0000259" key="5">
    <source>
        <dbReference type="Pfam" id="PF13193"/>
    </source>
</evidence>
<dbReference type="InterPro" id="IPR025110">
    <property type="entry name" value="AMP-bd_C"/>
</dbReference>
<dbReference type="Pfam" id="PF00501">
    <property type="entry name" value="AMP-binding"/>
    <property type="match status" value="1"/>
</dbReference>
<evidence type="ECO:0000256" key="1">
    <source>
        <dbReference type="ARBA" id="ARBA00004924"/>
    </source>
</evidence>
<sequence length="588" mass="64438">MSNTKQAERLRQTLSHFQPTSNSSSAQSSILAGPTEPPLLSITLGQLLRIQASKYTNHECLVVPWTKARWTYADLENEVDHLARGMLAMGIRKGDCVGIMAGNCEQYVSVFFATSRVGAILVVLNNNYTPSELYYALGHSGCNMLFITPLIGKHNLQEVLAKLGPMPKESGASKSLHEVVILRGIYHGFATYNDIIARGTSQAAHVVKCREAELESNDVCQLQFTSGSTGDPKAAMLTHYNLVNNSRFIGNRLNLTPADVLCCPPPLFHCFGLVLGMLAVVTCGSRIVLPSEIFDPKAILHAVSEEKCTAIHGVPTMFQEILSIPKPKNFDVSNMRTGIIAGAPVPRPLMERLFEELNMTEFTSSYGLTEASPTCFNAYTTDSLHARLNTVGKIMPHARAKVADTQGNPVPIGQRGELCLAGYQVMKGYWKNPAKTAETLAIDCEGTIWLKTGDEAFFNKNGYCTITGRFKDIIIRGGENIYPLEIEERLTEHPAVELACVIGIPDRKYGEVVGAFIQLSSGKTRPSDEDLRVMTQETLGRHKTPRHIFVFGEGIIPSTVPVTGSGKVRKVELRQMATEVLDQRGRAA</sequence>
<organism evidence="6 7">
    <name type="scientific">Penicillium brevicompactum</name>
    <dbReference type="NCBI Taxonomy" id="5074"/>
    <lineage>
        <taxon>Eukaryota</taxon>
        <taxon>Fungi</taxon>
        <taxon>Dikarya</taxon>
        <taxon>Ascomycota</taxon>
        <taxon>Pezizomycotina</taxon>
        <taxon>Eurotiomycetes</taxon>
        <taxon>Eurotiomycetidae</taxon>
        <taxon>Eurotiales</taxon>
        <taxon>Aspergillaceae</taxon>
        <taxon>Penicillium</taxon>
    </lineage>
</organism>
<dbReference type="PROSITE" id="PS00455">
    <property type="entry name" value="AMP_BINDING"/>
    <property type="match status" value="1"/>
</dbReference>
<dbReference type="Pfam" id="PF13193">
    <property type="entry name" value="AMP-binding_C"/>
    <property type="match status" value="1"/>
</dbReference>
<comment type="pathway">
    <text evidence="1">Siderophore biosynthesis.</text>
</comment>
<evidence type="ECO:0000313" key="7">
    <source>
        <dbReference type="Proteomes" id="UP001148299"/>
    </source>
</evidence>
<accession>A0A9W9R6J7</accession>
<dbReference type="GO" id="GO:0006631">
    <property type="term" value="P:fatty acid metabolic process"/>
    <property type="evidence" value="ECO:0007669"/>
    <property type="project" value="TreeGrafter"/>
</dbReference>
<feature type="region of interest" description="Disordered" evidence="3">
    <location>
        <begin position="1"/>
        <end position="32"/>
    </location>
</feature>
<evidence type="ECO:0000256" key="2">
    <source>
        <dbReference type="ARBA" id="ARBA00006432"/>
    </source>
</evidence>
<dbReference type="SUPFAM" id="SSF56801">
    <property type="entry name" value="Acetyl-CoA synthetase-like"/>
    <property type="match status" value="1"/>
</dbReference>
<keyword evidence="7" id="KW-1185">Reference proteome</keyword>
<dbReference type="Gene3D" id="3.40.50.12780">
    <property type="entry name" value="N-terminal domain of ligase-like"/>
    <property type="match status" value="1"/>
</dbReference>
<reference evidence="6" key="2">
    <citation type="journal article" date="2023" name="IMA Fungus">
        <title>Comparative genomic study of the Penicillium genus elucidates a diverse pangenome and 15 lateral gene transfer events.</title>
        <authorList>
            <person name="Petersen C."/>
            <person name="Sorensen T."/>
            <person name="Nielsen M.R."/>
            <person name="Sondergaard T.E."/>
            <person name="Sorensen J.L."/>
            <person name="Fitzpatrick D.A."/>
            <person name="Frisvad J.C."/>
            <person name="Nielsen K.L."/>
        </authorList>
    </citation>
    <scope>NUCLEOTIDE SEQUENCE</scope>
    <source>
        <strain evidence="6">IBT 35675</strain>
    </source>
</reference>
<dbReference type="EMBL" id="JAPZBR010000005">
    <property type="protein sequence ID" value="KAJ5353820.1"/>
    <property type="molecule type" value="Genomic_DNA"/>
</dbReference>
<dbReference type="Gene3D" id="3.30.300.30">
    <property type="match status" value="1"/>
</dbReference>
<dbReference type="AlphaFoldDB" id="A0A9W9R6J7"/>
<dbReference type="GO" id="GO:0031956">
    <property type="term" value="F:medium-chain fatty acid-CoA ligase activity"/>
    <property type="evidence" value="ECO:0007669"/>
    <property type="project" value="TreeGrafter"/>
</dbReference>
<reference evidence="6" key="1">
    <citation type="submission" date="2022-12" db="EMBL/GenBank/DDBJ databases">
        <authorList>
            <person name="Petersen C."/>
        </authorList>
    </citation>
    <scope>NUCLEOTIDE SEQUENCE</scope>
    <source>
        <strain evidence="6">IBT 35675</strain>
    </source>
</reference>
<gene>
    <name evidence="6" type="ORF">N7541_006384</name>
</gene>
<feature type="compositionally biased region" description="Basic and acidic residues" evidence="3">
    <location>
        <begin position="1"/>
        <end position="11"/>
    </location>
</feature>
<comment type="similarity">
    <text evidence="2">Belongs to the ATP-dependent AMP-binding enzyme family.</text>
</comment>
<dbReference type="PANTHER" id="PTHR43201:SF6">
    <property type="entry name" value="ACYL COA SYNTHETASE (EUROFUNG)"/>
    <property type="match status" value="1"/>
</dbReference>
<dbReference type="PANTHER" id="PTHR43201">
    <property type="entry name" value="ACYL-COA SYNTHETASE"/>
    <property type="match status" value="1"/>
</dbReference>
<evidence type="ECO:0000256" key="3">
    <source>
        <dbReference type="SAM" id="MobiDB-lite"/>
    </source>
</evidence>
<dbReference type="InterPro" id="IPR042099">
    <property type="entry name" value="ANL_N_sf"/>
</dbReference>
<protein>
    <submittedName>
        <fullName evidence="6">Uncharacterized protein</fullName>
    </submittedName>
</protein>